<dbReference type="Gene3D" id="1.25.40.20">
    <property type="entry name" value="Ankyrin repeat-containing domain"/>
    <property type="match status" value="1"/>
</dbReference>
<reference evidence="1 2" key="1">
    <citation type="journal article" date="2011" name="Genome Res.">
        <title>Phylogeny-wide analysis of social amoeba genomes highlights ancient origins for complex intercellular communication.</title>
        <authorList>
            <person name="Heidel A.J."/>
            <person name="Lawal H.M."/>
            <person name="Felder M."/>
            <person name="Schilde C."/>
            <person name="Helps N.R."/>
            <person name="Tunggal B."/>
            <person name="Rivero F."/>
            <person name="John U."/>
            <person name="Schleicher M."/>
            <person name="Eichinger L."/>
            <person name="Platzer M."/>
            <person name="Noegel A.A."/>
            <person name="Schaap P."/>
            <person name="Gloeckner G."/>
        </authorList>
    </citation>
    <scope>NUCLEOTIDE SEQUENCE [LARGE SCALE GENOMIC DNA]</scope>
    <source>
        <strain evidence="2">ATCC 26659 / Pp 5 / PN500</strain>
    </source>
</reference>
<dbReference type="InterPro" id="IPR036770">
    <property type="entry name" value="Ankyrin_rpt-contain_sf"/>
</dbReference>
<sequence>MEILEMMVDLYNATSIAQDNSYVESKTSSTKNVFNSAAFVGSVQMIEYLCKERLEDLQHSDLYMMAIDAGQVETVRYLIANFSHLKDVDKCKSSSGTVRLPLDFALTKKNTDITIMLIEANCKTNFTNILGTVANYYGDCKLMDYLYSRGHRLESYPLDDVTMFDSILWLDHHGCQLTATVETMDNVIPKRYSIIHLFEPNTFLTECLNITKYLHFNRSEGCTTKAMENGSRYGSLEIIRFLHENRTEGCSEYGMNVAAFNGFLDILKYKHYNKIGGCSKPAMDNATGFGHFEIIQFLHYNRSEGCSGRAMDNACSNGHYILQSFCMKIELKDVQKEQWIWQFTMVIWNALSSSISIEQKVVQKITERCTKNTIYQILKSKHVNLENIQWLHRNYCEFRSLIIQIKYYFDSNKYDIIEWVLKFNEYTIDIIEQQLSHLKVKFPHSHEGSIQIVLQYINSKRKQ</sequence>
<dbReference type="RefSeq" id="XP_020433522.1">
    <property type="nucleotide sequence ID" value="XM_020576273.1"/>
</dbReference>
<dbReference type="PANTHER" id="PTHR46586:SF3">
    <property type="entry name" value="ANKYRIN REPEAT-CONTAINING PROTEIN"/>
    <property type="match status" value="1"/>
</dbReference>
<protein>
    <recommendedName>
        <fullName evidence="3">Ankyrin repeat-containing protein</fullName>
    </recommendedName>
</protein>
<dbReference type="PANTHER" id="PTHR46586">
    <property type="entry name" value="ANKYRIN REPEAT-CONTAINING PROTEIN"/>
    <property type="match status" value="1"/>
</dbReference>
<comment type="caution">
    <text evidence="1">The sequence shown here is derived from an EMBL/GenBank/DDBJ whole genome shotgun (WGS) entry which is preliminary data.</text>
</comment>
<evidence type="ECO:0008006" key="3">
    <source>
        <dbReference type="Google" id="ProtNLM"/>
    </source>
</evidence>
<evidence type="ECO:0000313" key="1">
    <source>
        <dbReference type="EMBL" id="EFA81404.1"/>
    </source>
</evidence>
<dbReference type="GeneID" id="31360874"/>
<dbReference type="SUPFAM" id="SSF48403">
    <property type="entry name" value="Ankyrin repeat"/>
    <property type="match status" value="1"/>
</dbReference>
<name>D3BA17_HETP5</name>
<gene>
    <name evidence="1" type="ORF">PPL_05389</name>
</gene>
<dbReference type="InterPro" id="IPR052050">
    <property type="entry name" value="SecEffector_AnkRepeat"/>
</dbReference>
<dbReference type="InParanoid" id="D3BA17"/>
<proteinExistence type="predicted"/>
<dbReference type="AlphaFoldDB" id="D3BA17"/>
<dbReference type="EMBL" id="ADBJ01000025">
    <property type="protein sequence ID" value="EFA81404.1"/>
    <property type="molecule type" value="Genomic_DNA"/>
</dbReference>
<evidence type="ECO:0000313" key="2">
    <source>
        <dbReference type="Proteomes" id="UP000001396"/>
    </source>
</evidence>
<organism evidence="1 2">
    <name type="scientific">Heterostelium pallidum (strain ATCC 26659 / Pp 5 / PN500)</name>
    <name type="common">Cellular slime mold</name>
    <name type="synonym">Polysphondylium pallidum</name>
    <dbReference type="NCBI Taxonomy" id="670386"/>
    <lineage>
        <taxon>Eukaryota</taxon>
        <taxon>Amoebozoa</taxon>
        <taxon>Evosea</taxon>
        <taxon>Eumycetozoa</taxon>
        <taxon>Dictyostelia</taxon>
        <taxon>Acytosteliales</taxon>
        <taxon>Acytosteliaceae</taxon>
        <taxon>Heterostelium</taxon>
    </lineage>
</organism>
<dbReference type="Proteomes" id="UP000001396">
    <property type="component" value="Unassembled WGS sequence"/>
</dbReference>
<accession>D3BA17</accession>
<keyword evidence="2" id="KW-1185">Reference proteome</keyword>